<feature type="transmembrane region" description="Helical" evidence="16">
    <location>
        <begin position="260"/>
        <end position="290"/>
    </location>
</feature>
<reference evidence="20" key="1">
    <citation type="submission" date="2025-08" db="UniProtKB">
        <authorList>
            <consortium name="RefSeq"/>
        </authorList>
    </citation>
    <scope>IDENTIFICATION</scope>
    <source>
        <strain evidence="20">Airmid</strain>
    </source>
</reference>
<dbReference type="GO" id="GO:0015485">
    <property type="term" value="F:cholesterol binding"/>
    <property type="evidence" value="ECO:0007669"/>
    <property type="project" value="TreeGrafter"/>
</dbReference>
<feature type="transmembrane region" description="Helical" evidence="16">
    <location>
        <begin position="1138"/>
        <end position="1158"/>
    </location>
</feature>
<keyword evidence="10 16" id="KW-0472">Membrane</keyword>
<dbReference type="Proteomes" id="UP000515146">
    <property type="component" value="Unplaced"/>
</dbReference>
<feature type="transmembrane region" description="Helical" evidence="16">
    <location>
        <begin position="658"/>
        <end position="681"/>
    </location>
</feature>
<feature type="domain" description="SSD" evidence="18">
    <location>
        <begin position="595"/>
        <end position="768"/>
    </location>
</feature>
<feature type="transmembrane region" description="Helical" evidence="16">
    <location>
        <begin position="346"/>
        <end position="368"/>
    </location>
</feature>
<evidence type="ECO:0000256" key="9">
    <source>
        <dbReference type="ARBA" id="ARBA00023098"/>
    </source>
</evidence>
<dbReference type="GO" id="GO:0030299">
    <property type="term" value="P:intestinal cholesterol absorption"/>
    <property type="evidence" value="ECO:0007669"/>
    <property type="project" value="TreeGrafter"/>
</dbReference>
<evidence type="ECO:0000256" key="8">
    <source>
        <dbReference type="ARBA" id="ARBA00023055"/>
    </source>
</evidence>
<proteinExistence type="inferred from homology"/>
<dbReference type="Pfam" id="PF12349">
    <property type="entry name" value="Sterol-sensing"/>
    <property type="match status" value="1"/>
</dbReference>
<feature type="transmembrane region" description="Helical" evidence="16">
    <location>
        <begin position="1207"/>
        <end position="1229"/>
    </location>
</feature>
<evidence type="ECO:0000256" key="15">
    <source>
        <dbReference type="ARBA" id="ARBA00034049"/>
    </source>
</evidence>
<dbReference type="OrthoDB" id="6510177at2759"/>
<sequence>MFTMDGMKFISLFILIFIFNQIPMISSGCVFRGQCDEFINEYGLLLPVPCVDNGPPRPMNISSESYQHLQTMLPELNENNLYCCVENQIEKLMKQLKIPRTLLSRCPSCYYNFARVFFMMTCSPKQSDFIDLIDHNTTTNGVKSIKYKIWQTLTESIYKSCEDVPMPAGGVKVLPQMMCNLQSPNDTCTPEKFFNYIGKKGVAPFAIDFQFNEELPTGSLAKHYRCDEAPIPFDNRKCSCADCDASCPKPKPIPGEKQEWLLFGVNGIAVIMAIIYGILFVASTASFVLYNRYFKDKNDVETVSIKRKSEDQQVLSRSINQSLFHEKLCNAFGNYGRICAQKPYNFILPIIGLVIGIILATGLTKFVAITNPIELWSTQSSRARIEKKFFDENFDPFFRVENIVLTPRNLKTFQKNDIEFGPVYNQTFLLRFFDLQQQIMNITIEDDNGIELRVEDICYSPMENNVCMVQSALGWFQNQRQELENEATYLEKLKKCVSNPLYLSSDISCLAPYGGPIFPHIALADYDGHDYYKAKALVFTLTLNNAIDDKNNVNALKWEKKFLELLSKFDDPIIDIAYYSERSIEDELDRLSNSNKFTVAISYIVMFLYITISLGDFRNIHRLLIDSKIVLGLVGVLIVLLSVVSSIGLLCYCGVHSTLIIIEVIPFLVLAVGVDNIFLLVRHSERNPYEHSRQNNLSYQEQLEHRMQRLMYSVAPSILLAAVAESSCFFLGSLIPMPAVRIFAINAGLALTIAFIFQMLIFVPILAWDIRRHDDNRWEILYCRQGKKSRRESNSDGEHNNDHHKNDGLLYSIFSKIYAPFLMKSSVRLAVMLIFFAWLSVSISVIHKVDVGLEQRYSMPSDSYVLKFFDAQIHKLKVGPPVYFVIKSDSGFNYSANQNLICGGSGCSDHSIVNILAQAANKSDLSYLVPGASNSWIDDYLLWANSDQCCRIFPNGTFCSSTVKSEDCQPCNIVCSEDSDDYEPDDWCHNYNNRLRIRPKNFYHPYLDFFVNDIPNPICAKGGRPSYLHAMKRTKGETIESSYFMTYHIPLQHSKDFTRALQNARIISESITDALRELIMQTNSEETDVEVFPYSFFYVYYEQYLTIWSESLKNIVFALLAIFIVTFLFLSFDLITSLTIVGTILSIILNMFGLMYFWRISLNAVALVNLVMSIGISVEFCAHIARATALSNEPTSVLRAQNGLAEMGSSVMSGITMTKFFGIIILAFSPSDIFQIFYFRMYLGIVIIGALHGLILLPVLLSFWGGYGRSMNCLK</sequence>
<evidence type="ECO:0000256" key="17">
    <source>
        <dbReference type="SAM" id="SignalP"/>
    </source>
</evidence>
<evidence type="ECO:0000256" key="16">
    <source>
        <dbReference type="SAM" id="Phobius"/>
    </source>
</evidence>
<feature type="transmembrane region" description="Helical" evidence="16">
    <location>
        <begin position="1115"/>
        <end position="1132"/>
    </location>
</feature>
<dbReference type="PANTHER" id="PTHR45727:SF2">
    <property type="entry name" value="NPC INTRACELLULAR CHOLESTEROL TRANSPORTER 1"/>
    <property type="match status" value="1"/>
</dbReference>
<dbReference type="InterPro" id="IPR053956">
    <property type="entry name" value="NPC1_MLD"/>
</dbReference>
<dbReference type="FunCoup" id="A0A6P6XWV8">
    <property type="interactions" value="879"/>
</dbReference>
<keyword evidence="4" id="KW-0153">Cholesterol metabolism</keyword>
<keyword evidence="12" id="KW-1207">Sterol metabolism</keyword>
<comment type="subcellular location">
    <subcellularLocation>
        <location evidence="1">Endomembrane system</location>
        <topology evidence="1">Multi-pass membrane protein</topology>
    </subcellularLocation>
</comment>
<dbReference type="PROSITE" id="PS50156">
    <property type="entry name" value="SSD"/>
    <property type="match status" value="1"/>
</dbReference>
<dbReference type="Gene3D" id="1.20.1640.10">
    <property type="entry name" value="Multidrug efflux transporter AcrB transmembrane domain"/>
    <property type="match status" value="2"/>
</dbReference>
<evidence type="ECO:0000313" key="20">
    <source>
        <dbReference type="RefSeq" id="XP_027197660.1"/>
    </source>
</evidence>
<keyword evidence="3" id="KW-0813">Transport</keyword>
<evidence type="ECO:0000256" key="7">
    <source>
        <dbReference type="ARBA" id="ARBA00022989"/>
    </source>
</evidence>
<dbReference type="SUPFAM" id="SSF82866">
    <property type="entry name" value="Multidrug efflux transporter AcrB transmembrane domain"/>
    <property type="match status" value="2"/>
</dbReference>
<dbReference type="RefSeq" id="XP_027197660.1">
    <property type="nucleotide sequence ID" value="XM_027341859.1"/>
</dbReference>
<accession>A0A6P6XWV8</accession>
<comment type="similarity">
    <text evidence="2">Belongs to the patched family.</text>
</comment>
<feature type="transmembrane region" description="Helical" evidence="16">
    <location>
        <begin position="710"/>
        <end position="736"/>
    </location>
</feature>
<dbReference type="InterPro" id="IPR053958">
    <property type="entry name" value="HMGCR/SNAP/NPC1-like_SSD"/>
</dbReference>
<keyword evidence="8" id="KW-0445">Lipid transport</keyword>
<comment type="catalytic activity">
    <reaction evidence="15">
        <text>cholesterol(in) = cholesterol(out)</text>
        <dbReference type="Rhea" id="RHEA:39747"/>
        <dbReference type="ChEBI" id="CHEBI:16113"/>
    </reaction>
</comment>
<keyword evidence="13" id="KW-0325">Glycoprotein</keyword>
<keyword evidence="5 16" id="KW-0812">Transmembrane</keyword>
<keyword evidence="14" id="KW-0753">Steroid metabolism</keyword>
<protein>
    <submittedName>
        <fullName evidence="20">NPC intracellular cholesterol transporter 1-like</fullName>
    </submittedName>
</protein>
<evidence type="ECO:0000256" key="12">
    <source>
        <dbReference type="ARBA" id="ARBA00023166"/>
    </source>
</evidence>
<evidence type="ECO:0000313" key="19">
    <source>
        <dbReference type="Proteomes" id="UP000515146"/>
    </source>
</evidence>
<keyword evidence="9" id="KW-0443">Lipid metabolism</keyword>
<feature type="transmembrane region" description="Helical" evidence="16">
    <location>
        <begin position="597"/>
        <end position="617"/>
    </location>
</feature>
<dbReference type="GO" id="GO:0008203">
    <property type="term" value="P:cholesterol metabolic process"/>
    <property type="evidence" value="ECO:0007669"/>
    <property type="project" value="UniProtKB-KW"/>
</dbReference>
<feature type="transmembrane region" description="Helical" evidence="16">
    <location>
        <begin position="742"/>
        <end position="768"/>
    </location>
</feature>
<gene>
    <name evidence="20" type="primary">LOC113791997</name>
</gene>
<dbReference type="InterPro" id="IPR032190">
    <property type="entry name" value="NPC1_N"/>
</dbReference>
<evidence type="ECO:0000256" key="5">
    <source>
        <dbReference type="ARBA" id="ARBA00022692"/>
    </source>
</evidence>
<dbReference type="Pfam" id="PF16414">
    <property type="entry name" value="NPC1_N"/>
    <property type="match status" value="1"/>
</dbReference>
<dbReference type="InterPro" id="IPR004765">
    <property type="entry name" value="NPC1-like"/>
</dbReference>
<evidence type="ECO:0000256" key="1">
    <source>
        <dbReference type="ARBA" id="ARBA00004127"/>
    </source>
</evidence>
<evidence type="ECO:0000259" key="18">
    <source>
        <dbReference type="PROSITE" id="PS50156"/>
    </source>
</evidence>
<keyword evidence="11" id="KW-1015">Disulfide bond</keyword>
<evidence type="ECO:0000256" key="4">
    <source>
        <dbReference type="ARBA" id="ARBA00022548"/>
    </source>
</evidence>
<dbReference type="GO" id="GO:0005886">
    <property type="term" value="C:plasma membrane"/>
    <property type="evidence" value="ECO:0007669"/>
    <property type="project" value="TreeGrafter"/>
</dbReference>
<dbReference type="InterPro" id="IPR000731">
    <property type="entry name" value="SSD"/>
</dbReference>
<dbReference type="GO" id="GO:0005319">
    <property type="term" value="F:lipid transporter activity"/>
    <property type="evidence" value="ECO:0007669"/>
    <property type="project" value="InterPro"/>
</dbReference>
<evidence type="ECO:0000256" key="3">
    <source>
        <dbReference type="ARBA" id="ARBA00022448"/>
    </source>
</evidence>
<keyword evidence="7 16" id="KW-1133">Transmembrane helix</keyword>
<dbReference type="GO" id="GO:0015918">
    <property type="term" value="P:sterol transport"/>
    <property type="evidence" value="ECO:0007669"/>
    <property type="project" value="TreeGrafter"/>
</dbReference>
<name>A0A6P6XWV8_DERPT</name>
<dbReference type="GO" id="GO:0042632">
    <property type="term" value="P:cholesterol homeostasis"/>
    <property type="evidence" value="ECO:0007669"/>
    <property type="project" value="TreeGrafter"/>
</dbReference>
<evidence type="ECO:0000256" key="6">
    <source>
        <dbReference type="ARBA" id="ARBA00022729"/>
    </source>
</evidence>
<organism evidence="19 20">
    <name type="scientific">Dermatophagoides pteronyssinus</name>
    <name type="common">European house dust mite</name>
    <dbReference type="NCBI Taxonomy" id="6956"/>
    <lineage>
        <taxon>Eukaryota</taxon>
        <taxon>Metazoa</taxon>
        <taxon>Ecdysozoa</taxon>
        <taxon>Arthropoda</taxon>
        <taxon>Chelicerata</taxon>
        <taxon>Arachnida</taxon>
        <taxon>Acari</taxon>
        <taxon>Acariformes</taxon>
        <taxon>Sarcoptiformes</taxon>
        <taxon>Astigmata</taxon>
        <taxon>Psoroptidia</taxon>
        <taxon>Analgoidea</taxon>
        <taxon>Pyroglyphidae</taxon>
        <taxon>Dermatophagoidinae</taxon>
        <taxon>Dermatophagoides</taxon>
    </lineage>
</organism>
<keyword evidence="6 17" id="KW-0732">Signal</keyword>
<feature type="transmembrane region" description="Helical" evidence="16">
    <location>
        <begin position="629"/>
        <end position="652"/>
    </location>
</feature>
<feature type="transmembrane region" description="Helical" evidence="16">
    <location>
        <begin position="1165"/>
        <end position="1187"/>
    </location>
</feature>
<dbReference type="FunFam" id="1.20.1640.10:FF:000008">
    <property type="entry name" value="NPC intracellular cholesterol transporter 1"/>
    <property type="match status" value="1"/>
</dbReference>
<dbReference type="GO" id="GO:0012505">
    <property type="term" value="C:endomembrane system"/>
    <property type="evidence" value="ECO:0007669"/>
    <property type="project" value="UniProtKB-SubCell"/>
</dbReference>
<feature type="chain" id="PRO_5027814025" evidence="17">
    <location>
        <begin position="29"/>
        <end position="1275"/>
    </location>
</feature>
<evidence type="ECO:0000256" key="14">
    <source>
        <dbReference type="ARBA" id="ARBA00023221"/>
    </source>
</evidence>
<evidence type="ECO:0000256" key="10">
    <source>
        <dbReference type="ARBA" id="ARBA00023136"/>
    </source>
</evidence>
<dbReference type="NCBIfam" id="TIGR00917">
    <property type="entry name" value="2A060601"/>
    <property type="match status" value="1"/>
</dbReference>
<feature type="transmembrane region" description="Helical" evidence="16">
    <location>
        <begin position="829"/>
        <end position="849"/>
    </location>
</feature>
<feature type="signal peptide" evidence="17">
    <location>
        <begin position="1"/>
        <end position="28"/>
    </location>
</feature>
<evidence type="ECO:0000256" key="13">
    <source>
        <dbReference type="ARBA" id="ARBA00023180"/>
    </source>
</evidence>
<dbReference type="Pfam" id="PF22314">
    <property type="entry name" value="NPC1_MLD"/>
    <property type="match status" value="1"/>
</dbReference>
<dbReference type="AlphaFoldDB" id="A0A6P6XWV8"/>
<evidence type="ECO:0000256" key="2">
    <source>
        <dbReference type="ARBA" id="ARBA00005585"/>
    </source>
</evidence>
<keyword evidence="19" id="KW-1185">Reference proteome</keyword>
<dbReference type="InParanoid" id="A0A6P6XWV8"/>
<dbReference type="PANTHER" id="PTHR45727">
    <property type="entry name" value="NPC INTRACELLULAR CHOLESTEROL TRANSPORTER 1"/>
    <property type="match status" value="1"/>
</dbReference>
<evidence type="ECO:0000256" key="11">
    <source>
        <dbReference type="ARBA" id="ARBA00023157"/>
    </source>
</evidence>
<feature type="transmembrane region" description="Helical" evidence="16">
    <location>
        <begin position="1241"/>
        <end position="1265"/>
    </location>
</feature>
<dbReference type="OMA" id="LYKFFRS"/>
<dbReference type="KEGG" id="dpte:113791997"/>